<accession>A0A345YIW6</accession>
<gene>
    <name evidence="1" type="ORF">DVR09_15550</name>
</gene>
<keyword evidence="2" id="KW-1185">Reference proteome</keyword>
<dbReference type="AlphaFoldDB" id="A0A345YIW6"/>
<evidence type="ECO:0000313" key="1">
    <source>
        <dbReference type="EMBL" id="AXK43868.1"/>
    </source>
</evidence>
<dbReference type="RefSeq" id="WP_115418181.1">
    <property type="nucleotide sequence ID" value="NZ_CP031358.1"/>
</dbReference>
<reference evidence="1 2" key="1">
    <citation type="submission" date="2018-07" db="EMBL/GenBank/DDBJ databases">
        <title>Genome sequence of Erythrobacter strain YH-07, an antagonistic bacterium isolated from Yellow Sea.</title>
        <authorList>
            <person name="Tang T."/>
            <person name="Liu Q."/>
            <person name="Sun X."/>
        </authorList>
    </citation>
    <scope>NUCLEOTIDE SEQUENCE [LARGE SCALE GENOMIC DNA]</scope>
    <source>
        <strain evidence="1 2">YH-07</strain>
        <plasmid evidence="1 2">unnamed</plasmid>
    </source>
</reference>
<protein>
    <submittedName>
        <fullName evidence="1">Uncharacterized protein</fullName>
    </submittedName>
</protein>
<dbReference type="EMBL" id="CP031358">
    <property type="protein sequence ID" value="AXK43868.1"/>
    <property type="molecule type" value="Genomic_DNA"/>
</dbReference>
<dbReference type="KEGG" id="err:DVR09_15550"/>
<organism evidence="1 2">
    <name type="scientific">Erythrobacter aureus</name>
    <dbReference type="NCBI Taxonomy" id="2182384"/>
    <lineage>
        <taxon>Bacteria</taxon>
        <taxon>Pseudomonadati</taxon>
        <taxon>Pseudomonadota</taxon>
        <taxon>Alphaproteobacteria</taxon>
        <taxon>Sphingomonadales</taxon>
        <taxon>Erythrobacteraceae</taxon>
        <taxon>Erythrobacter/Porphyrobacter group</taxon>
        <taxon>Erythrobacter</taxon>
    </lineage>
</organism>
<dbReference type="Proteomes" id="UP000254508">
    <property type="component" value="Plasmid unnamed"/>
</dbReference>
<keyword evidence="1" id="KW-0614">Plasmid</keyword>
<evidence type="ECO:0000313" key="2">
    <source>
        <dbReference type="Proteomes" id="UP000254508"/>
    </source>
</evidence>
<name>A0A345YIW6_9SPHN</name>
<geneLocation type="plasmid" evidence="1 2">
    <name>unnamed</name>
</geneLocation>
<proteinExistence type="predicted"/>
<sequence length="187" mass="20633">MASAGLLEKPDTLRAVFERIDSGDQGADVAFNVADKAMRAAGVRWSDLLEAYLKPNTASSKDAFANAFEGIFGGFEGFETPMKHEQDPTPPVDTARAAPRRRQIFQGLDVPGEISGIIKVEYRQNVRTGEMLVVTVQNEEAICGPLVIFDEADIKLFDENPNATFYAHVTKPRQSRHNPKISKLQLV</sequence>